<gene>
    <name evidence="3" type="ORF">ENU66_02765</name>
</gene>
<dbReference type="CDD" id="cd01131">
    <property type="entry name" value="PilT"/>
    <property type="match status" value="1"/>
</dbReference>
<dbReference type="Gene3D" id="3.40.50.300">
    <property type="entry name" value="P-loop containing nucleotide triphosphate hydrolases"/>
    <property type="match status" value="1"/>
</dbReference>
<accession>A0A7V3ZX16</accession>
<dbReference type="InterPro" id="IPR006321">
    <property type="entry name" value="PilT/PilU"/>
</dbReference>
<proteinExistence type="inferred from homology"/>
<name>A0A7V3ZX16_UNCW3</name>
<dbReference type="SUPFAM" id="SSF52540">
    <property type="entry name" value="P-loop containing nucleoside triphosphate hydrolases"/>
    <property type="match status" value="1"/>
</dbReference>
<dbReference type="GO" id="GO:0005524">
    <property type="term" value="F:ATP binding"/>
    <property type="evidence" value="ECO:0007669"/>
    <property type="project" value="InterPro"/>
</dbReference>
<dbReference type="NCBIfam" id="TIGR01420">
    <property type="entry name" value="pilT_fam"/>
    <property type="match status" value="1"/>
</dbReference>
<comment type="similarity">
    <text evidence="1">Belongs to the GSP E family.</text>
</comment>
<dbReference type="InterPro" id="IPR050921">
    <property type="entry name" value="T4SS_GSP_E_ATPase"/>
</dbReference>
<dbReference type="InterPro" id="IPR001482">
    <property type="entry name" value="T2SS/T4SS_dom"/>
</dbReference>
<comment type="caution">
    <text evidence="3">The sequence shown here is derived from an EMBL/GenBank/DDBJ whole genome shotgun (WGS) entry which is preliminary data.</text>
</comment>
<protein>
    <submittedName>
        <fullName evidence="3">Type IV pilus twitching motility protein PilT</fullName>
    </submittedName>
</protein>
<dbReference type="GO" id="GO:0016887">
    <property type="term" value="F:ATP hydrolysis activity"/>
    <property type="evidence" value="ECO:0007669"/>
    <property type="project" value="InterPro"/>
</dbReference>
<sequence>MPDITIKELLEEMVRRNATDLHLSAGAEPYFRIDKTLVPSGYKVLTPLEVKNLVYSLLSETQRAKLENELELDFAISIEGLSRFRCNAFFQRGTVACAIRRIPFKIPPIESLGLPPVVHSLVEKDKGLILVTGPTGSGKSTTLAAMIDRINQTRACHIITLEDPIEYLHRNKKAVIAQREVGQDTKSFATALKYVLRQDPDVIMVGEMRDLETIQSALIAAETGHLVLATLHTGTAIESVNRIIDVFPPYQQDQVRVQLASVLEGVISQKLLPRAGGKGMVLAAEVLLATPAVQTLIRESRTHEMYSIMQSSQAFGMQTMNMSLASLFTQGLITLQTALLASPRPEELKKMVSMAPRSGR</sequence>
<dbReference type="SMART" id="SM00382">
    <property type="entry name" value="AAA"/>
    <property type="match status" value="1"/>
</dbReference>
<feature type="domain" description="Bacterial type II secretion system protein E" evidence="2">
    <location>
        <begin position="196"/>
        <end position="210"/>
    </location>
</feature>
<dbReference type="InterPro" id="IPR027417">
    <property type="entry name" value="P-loop_NTPase"/>
</dbReference>
<dbReference type="Pfam" id="PF00437">
    <property type="entry name" value="T2SSE"/>
    <property type="match status" value="1"/>
</dbReference>
<reference evidence="3" key="1">
    <citation type="journal article" date="2020" name="mSystems">
        <title>Genome- and Community-Level Interaction Insights into Carbon Utilization and Element Cycling Functions of Hydrothermarchaeota in Hydrothermal Sediment.</title>
        <authorList>
            <person name="Zhou Z."/>
            <person name="Liu Y."/>
            <person name="Xu W."/>
            <person name="Pan J."/>
            <person name="Luo Z.H."/>
            <person name="Li M."/>
        </authorList>
    </citation>
    <scope>NUCLEOTIDE SEQUENCE [LARGE SCALE GENOMIC DNA]</scope>
    <source>
        <strain evidence="3">SpSt-69</strain>
    </source>
</reference>
<evidence type="ECO:0000313" key="3">
    <source>
        <dbReference type="EMBL" id="HGL17242.1"/>
    </source>
</evidence>
<dbReference type="PANTHER" id="PTHR30486:SF16">
    <property type="entry name" value="TWITCHING MOTILITY PROTEIN PILT"/>
    <property type="match status" value="1"/>
</dbReference>
<evidence type="ECO:0000259" key="2">
    <source>
        <dbReference type="PROSITE" id="PS00662"/>
    </source>
</evidence>
<dbReference type="PROSITE" id="PS00662">
    <property type="entry name" value="T2SP_E"/>
    <property type="match status" value="1"/>
</dbReference>
<organism evidence="3">
    <name type="scientific">candidate division WOR-3 bacterium</name>
    <dbReference type="NCBI Taxonomy" id="2052148"/>
    <lineage>
        <taxon>Bacteria</taxon>
        <taxon>Bacteria division WOR-3</taxon>
    </lineage>
</organism>
<dbReference type="InterPro" id="IPR003593">
    <property type="entry name" value="AAA+_ATPase"/>
</dbReference>
<dbReference type="AlphaFoldDB" id="A0A7V3ZX16"/>
<evidence type="ECO:0000256" key="1">
    <source>
        <dbReference type="ARBA" id="ARBA00006611"/>
    </source>
</evidence>
<dbReference type="EMBL" id="DTDJ01000023">
    <property type="protein sequence ID" value="HGL17242.1"/>
    <property type="molecule type" value="Genomic_DNA"/>
</dbReference>
<dbReference type="PANTHER" id="PTHR30486">
    <property type="entry name" value="TWITCHING MOTILITY PROTEIN PILT"/>
    <property type="match status" value="1"/>
</dbReference>
<dbReference type="Gene3D" id="3.30.450.90">
    <property type="match status" value="1"/>
</dbReference>